<name>A0A1A7R5G2_9GAMM</name>
<dbReference type="RefSeq" id="WP_067767203.1">
    <property type="nucleotide sequence ID" value="NZ_CP183909.1"/>
</dbReference>
<organism evidence="1 2">
    <name type="scientific">Acinetobacter gandensis</name>
    <dbReference type="NCBI Taxonomy" id="1443941"/>
    <lineage>
        <taxon>Bacteria</taxon>
        <taxon>Pseudomonadati</taxon>
        <taxon>Pseudomonadota</taxon>
        <taxon>Gammaproteobacteria</taxon>
        <taxon>Moraxellales</taxon>
        <taxon>Moraxellaceae</taxon>
        <taxon>Acinetobacter</taxon>
    </lineage>
</organism>
<dbReference type="STRING" id="1443941.A9J31_09705"/>
<sequence length="119" mass="13400">MKKLFALSVIAALVGCSEKAPLTPEQQWQGYCKSVGNAARTIMLDRQNAIEKEKAVEHAAKIEDETTKKFIMEILEEVYALPEAEIKADVEGAREKIRAEFTEKCIATPHTEMPDYKPF</sequence>
<proteinExistence type="predicted"/>
<keyword evidence="2" id="KW-1185">Reference proteome</keyword>
<dbReference type="Proteomes" id="UP000185753">
    <property type="component" value="Unassembled WGS sequence"/>
</dbReference>
<reference evidence="2" key="1">
    <citation type="submission" date="2016-06" db="EMBL/GenBank/DDBJ databases">
        <authorList>
            <person name="Radolfova-Krizova L."/>
            <person name="Nemec A."/>
        </authorList>
    </citation>
    <scope>NUCLEOTIDE SEQUENCE [LARGE SCALE GENOMIC DNA]</scope>
    <source>
        <strain evidence="2">ANC 4275</strain>
    </source>
</reference>
<dbReference type="EMBL" id="LZDS01000029">
    <property type="protein sequence ID" value="OBX27500.1"/>
    <property type="molecule type" value="Genomic_DNA"/>
</dbReference>
<dbReference type="PROSITE" id="PS51257">
    <property type="entry name" value="PROKAR_LIPOPROTEIN"/>
    <property type="match status" value="1"/>
</dbReference>
<evidence type="ECO:0008006" key="3">
    <source>
        <dbReference type="Google" id="ProtNLM"/>
    </source>
</evidence>
<protein>
    <recommendedName>
        <fullName evidence="3">Lipoprotein</fullName>
    </recommendedName>
</protein>
<evidence type="ECO:0000313" key="1">
    <source>
        <dbReference type="EMBL" id="OBX27500.1"/>
    </source>
</evidence>
<evidence type="ECO:0000313" key="2">
    <source>
        <dbReference type="Proteomes" id="UP000185753"/>
    </source>
</evidence>
<comment type="caution">
    <text evidence="1">The sequence shown here is derived from an EMBL/GenBank/DDBJ whole genome shotgun (WGS) entry which is preliminary data.</text>
</comment>
<accession>A0A1A7R5G2</accession>
<dbReference type="AlphaFoldDB" id="A0A1A7R5G2"/>
<gene>
    <name evidence="1" type="ORF">A9J31_09705</name>
</gene>
<dbReference type="OrthoDB" id="6444773at2"/>